<dbReference type="STRING" id="1121001.SAMN02745857_03818"/>
<feature type="signal peptide" evidence="1">
    <location>
        <begin position="1"/>
        <end position="19"/>
    </location>
</feature>
<dbReference type="AlphaFoldDB" id="A0A1W1XZV6"/>
<reference evidence="2 3" key="1">
    <citation type="submission" date="2017-04" db="EMBL/GenBank/DDBJ databases">
        <authorList>
            <person name="Afonso C.L."/>
            <person name="Miller P.J."/>
            <person name="Scott M.A."/>
            <person name="Spackman E."/>
            <person name="Goraichik I."/>
            <person name="Dimitrov K.M."/>
            <person name="Suarez D.L."/>
            <person name="Swayne D.E."/>
        </authorList>
    </citation>
    <scope>NUCLEOTIDE SEQUENCE [LARGE SCALE GENOMIC DNA]</scope>
    <source>
        <strain evidence="2 3">DSM 23236</strain>
    </source>
</reference>
<dbReference type="EMBL" id="FWXD01000034">
    <property type="protein sequence ID" value="SMC29405.1"/>
    <property type="molecule type" value="Genomic_DNA"/>
</dbReference>
<evidence type="ECO:0000313" key="3">
    <source>
        <dbReference type="Proteomes" id="UP000192761"/>
    </source>
</evidence>
<feature type="chain" id="PRO_5010697887" evidence="1">
    <location>
        <begin position="20"/>
        <end position="123"/>
    </location>
</feature>
<dbReference type="OrthoDB" id="8592387at2"/>
<accession>A0A1W1XZV6</accession>
<protein>
    <submittedName>
        <fullName evidence="2">Uncharacterized protein</fullName>
    </submittedName>
</protein>
<organism evidence="2 3">
    <name type="scientific">Andreprevotia lacus DSM 23236</name>
    <dbReference type="NCBI Taxonomy" id="1121001"/>
    <lineage>
        <taxon>Bacteria</taxon>
        <taxon>Pseudomonadati</taxon>
        <taxon>Pseudomonadota</taxon>
        <taxon>Betaproteobacteria</taxon>
        <taxon>Neisseriales</taxon>
        <taxon>Chitinibacteraceae</taxon>
        <taxon>Andreprevotia</taxon>
    </lineage>
</organism>
<name>A0A1W1XZV6_9NEIS</name>
<proteinExistence type="predicted"/>
<dbReference type="RefSeq" id="WP_084092754.1">
    <property type="nucleotide sequence ID" value="NZ_FWXD01000034.1"/>
</dbReference>
<dbReference type="Proteomes" id="UP000192761">
    <property type="component" value="Unassembled WGS sequence"/>
</dbReference>
<sequence length="123" mass="12760">MKRILIATLFTLAAGLSFADGDLTPRHGGVVVEAKSGHKVELVAQSGMLTLYLFSHDGKPVDSKGAGAEITLLAGSDKSTAKFEASGENTLMAHGKFNTAAGAKAIVKFTLPGKAAEQVRLSF</sequence>
<evidence type="ECO:0000313" key="2">
    <source>
        <dbReference type="EMBL" id="SMC29405.1"/>
    </source>
</evidence>
<keyword evidence="3" id="KW-1185">Reference proteome</keyword>
<keyword evidence="1" id="KW-0732">Signal</keyword>
<evidence type="ECO:0000256" key="1">
    <source>
        <dbReference type="SAM" id="SignalP"/>
    </source>
</evidence>
<gene>
    <name evidence="2" type="ORF">SAMN02745857_03818</name>
</gene>